<dbReference type="SUPFAM" id="SSF52540">
    <property type="entry name" value="P-loop containing nucleoside triphosphate hydrolases"/>
    <property type="match status" value="1"/>
</dbReference>
<evidence type="ECO:0000313" key="5">
    <source>
        <dbReference type="Proteomes" id="UP000635245"/>
    </source>
</evidence>
<keyword evidence="5" id="KW-1185">Reference proteome</keyword>
<dbReference type="InterPro" id="IPR027417">
    <property type="entry name" value="P-loop_NTPase"/>
</dbReference>
<sequence length="1042" mass="113495">MRSDNPPGVLIGREHPTGQLRAEVARAAESHGGLVLVTGEAGIGKTTLVTSAADDARRDGALVLGGSCWDSDNAPGYWPWVQVVRGLRRGATEQEWADIQRATGDGLGILLGETTRTEQADAFQLYDAVTSALVTISQTRPVVVVLDDLHWADPASLKLLEFAAQHTWFERVLLVGTYRDVEVETADHALAPLILSLLGRATTLTLTGLEAAEVGALIARTVGDEPDADVVAEVHRRTGGNPFFVEQTARLWHGGGTVTAIAPGVRDAVRRRLSLLPEPVTQLLTSASVLGGEFHRQVLAATVSAPVAQVDRLLERATAARLVLARGAGSFAFAHDLLRETLYETLDEADLRGRHAAVVRALDRSPALAERVFPTDLARHAYLAGDEVERAHAVRLLLAAGRYASSRLASEEACGHYRRGLELAGDAEPGLWTVLAYELFQQLDHDGDVESARRLLDDAMSYVRAQDDPILLARVALSAYHSHHGSGRSQAAAFLFEAHHALFGDEQETERSSRQLAIELTIRLEREARHGGDDEALGFSLWTQHDTLWGIGTAKQRLALTDELVAIARRTGDTGTELFGTSLRWVALLELGDPGYLDQLEHFTALAARTGDKRMAVGSLVDQSLIAAFTGRFTEAEAYAEQATKGRDLDDEAHIYPMIHHMRWQLLYLKGEYEQLAELHRTLTPAQYSHAPWIAAVTALRAGDAGPALCVLDEGIGDVDESRSYTPLWLRIQAQTAVVTKDPELGERARAALTPFSGQYLVSMWGFDLSGPVDYWLAALDAAQQRWDEAIAGFGEAMRSAELMRARPWVLEAKQGLAEALLGRDAPGDADEAAAVRTELEREFAELGISRTRPESTVEEAPEAEFRFAGGVWSLGFEGHSVHLPDTKGLRDLHHLLSRPGTDVASVRLLSPDGGEEVVAAARLGGDDVLDDEAKARYRQRLAVLDERIDDAAARGDDAAAAEFDRERAALLTELRSAAGLGGRTRRLGDEAERARKAVTARIRDTLRKLDDRHPRLANHLRDTVSTGASCRYEPAGISWRL</sequence>
<dbReference type="GO" id="GO:0005737">
    <property type="term" value="C:cytoplasm"/>
    <property type="evidence" value="ECO:0007669"/>
    <property type="project" value="TreeGrafter"/>
</dbReference>
<dbReference type="RefSeq" id="WP_200324014.1">
    <property type="nucleotide sequence ID" value="NZ_JAENJH010000009.1"/>
</dbReference>
<evidence type="ECO:0000259" key="3">
    <source>
        <dbReference type="Pfam" id="PF13191"/>
    </source>
</evidence>
<evidence type="ECO:0000256" key="2">
    <source>
        <dbReference type="ARBA" id="ARBA00022840"/>
    </source>
</evidence>
<dbReference type="AlphaFoldDB" id="A0A934V782"/>
<evidence type="ECO:0000313" key="4">
    <source>
        <dbReference type="EMBL" id="MBK1788307.1"/>
    </source>
</evidence>
<evidence type="ECO:0000256" key="1">
    <source>
        <dbReference type="ARBA" id="ARBA00022741"/>
    </source>
</evidence>
<name>A0A934V782_9PSEU</name>
<keyword evidence="1" id="KW-0547">Nucleotide-binding</keyword>
<organism evidence="4 5">
    <name type="scientific">Prauserella cavernicola</name>
    <dbReference type="NCBI Taxonomy" id="2800127"/>
    <lineage>
        <taxon>Bacteria</taxon>
        <taxon>Bacillati</taxon>
        <taxon>Actinomycetota</taxon>
        <taxon>Actinomycetes</taxon>
        <taxon>Pseudonocardiales</taxon>
        <taxon>Pseudonocardiaceae</taxon>
        <taxon>Prauserella</taxon>
    </lineage>
</organism>
<dbReference type="PANTHER" id="PTHR16305">
    <property type="entry name" value="TESTICULAR SOLUBLE ADENYLYL CYCLASE"/>
    <property type="match status" value="1"/>
</dbReference>
<gene>
    <name evidence="4" type="ORF">JHE00_28585</name>
</gene>
<comment type="caution">
    <text evidence="4">The sequence shown here is derived from an EMBL/GenBank/DDBJ whole genome shotgun (WGS) entry which is preliminary data.</text>
</comment>
<dbReference type="GO" id="GO:0005524">
    <property type="term" value="F:ATP binding"/>
    <property type="evidence" value="ECO:0007669"/>
    <property type="project" value="UniProtKB-KW"/>
</dbReference>
<dbReference type="Proteomes" id="UP000635245">
    <property type="component" value="Unassembled WGS sequence"/>
</dbReference>
<dbReference type="Gene3D" id="3.40.50.300">
    <property type="entry name" value="P-loop containing nucleotide triphosphate hydrolases"/>
    <property type="match status" value="1"/>
</dbReference>
<dbReference type="InterPro" id="IPR041664">
    <property type="entry name" value="AAA_16"/>
</dbReference>
<reference evidence="4" key="1">
    <citation type="submission" date="2020-12" db="EMBL/GenBank/DDBJ databases">
        <title>Prauserella sp. ASG 168, a novel actinomycete isolated from cave rock.</title>
        <authorList>
            <person name="Suriyachadkun C."/>
        </authorList>
    </citation>
    <scope>NUCLEOTIDE SEQUENCE</scope>
    <source>
        <strain evidence="4">ASG 168</strain>
    </source>
</reference>
<dbReference type="GO" id="GO:0004016">
    <property type="term" value="F:adenylate cyclase activity"/>
    <property type="evidence" value="ECO:0007669"/>
    <property type="project" value="TreeGrafter"/>
</dbReference>
<protein>
    <submittedName>
        <fullName evidence="4">AAA family ATPase</fullName>
    </submittedName>
</protein>
<feature type="domain" description="Orc1-like AAA ATPase" evidence="3">
    <location>
        <begin position="10"/>
        <end position="175"/>
    </location>
</feature>
<keyword evidence="2" id="KW-0067">ATP-binding</keyword>
<dbReference type="EMBL" id="JAENJH010000009">
    <property type="protein sequence ID" value="MBK1788307.1"/>
    <property type="molecule type" value="Genomic_DNA"/>
</dbReference>
<proteinExistence type="predicted"/>
<dbReference type="PANTHER" id="PTHR16305:SF35">
    <property type="entry name" value="TRANSCRIPTIONAL ACTIVATOR DOMAIN"/>
    <property type="match status" value="1"/>
</dbReference>
<dbReference type="Pfam" id="PF13191">
    <property type="entry name" value="AAA_16"/>
    <property type="match status" value="1"/>
</dbReference>
<accession>A0A934V782</accession>